<evidence type="ECO:0000259" key="1">
    <source>
        <dbReference type="Pfam" id="PF05368"/>
    </source>
</evidence>
<proteinExistence type="predicted"/>
<organism evidence="2 3">
    <name type="scientific">Paludisphaera mucosa</name>
    <dbReference type="NCBI Taxonomy" id="3030827"/>
    <lineage>
        <taxon>Bacteria</taxon>
        <taxon>Pseudomonadati</taxon>
        <taxon>Planctomycetota</taxon>
        <taxon>Planctomycetia</taxon>
        <taxon>Isosphaerales</taxon>
        <taxon>Isosphaeraceae</taxon>
        <taxon>Paludisphaera</taxon>
    </lineage>
</organism>
<sequence>MSQVKVLVTGATGDTGRATIDELLARGHRVRALAHGRDERSKALQDRGVEVVYGDLLDFGQVRAALDGVRRAYFVYPIRPGILQATAYFAQAAKEAGVDGIVNMSQKSAREDAKSHAATDHWLSERVFDWSGLTVAHIRPTYFAEWLLYLAPMIKAGLLHVPFGTGKHAPIAAEDQGRVIAGILEDPAKHKGAIYPLYGPVEYTYQETAQVLSRVLGKDVRYKQVDFEEFQKVLQVRNKATDGNAFLFQHLREVAIDHQNGIFEGTNELVEKLGGRPPITLEAFIEKHRSAFV</sequence>
<accession>A0ABT6F3Y9</accession>
<dbReference type="Gene3D" id="3.40.50.720">
    <property type="entry name" value="NAD(P)-binding Rossmann-like Domain"/>
    <property type="match status" value="1"/>
</dbReference>
<dbReference type="EMBL" id="JARRAG010000001">
    <property type="protein sequence ID" value="MDG3002301.1"/>
    <property type="molecule type" value="Genomic_DNA"/>
</dbReference>
<comment type="caution">
    <text evidence="2">The sequence shown here is derived from an EMBL/GenBank/DDBJ whole genome shotgun (WGS) entry which is preliminary data.</text>
</comment>
<dbReference type="Gene3D" id="3.90.25.10">
    <property type="entry name" value="UDP-galactose 4-epimerase, domain 1"/>
    <property type="match status" value="1"/>
</dbReference>
<dbReference type="RefSeq" id="WP_277858665.1">
    <property type="nucleotide sequence ID" value="NZ_JARRAG010000001.1"/>
</dbReference>
<evidence type="ECO:0000313" key="3">
    <source>
        <dbReference type="Proteomes" id="UP001216907"/>
    </source>
</evidence>
<dbReference type="PANTHER" id="PTHR43162">
    <property type="match status" value="1"/>
</dbReference>
<reference evidence="2 3" key="1">
    <citation type="submission" date="2023-03" db="EMBL/GenBank/DDBJ databases">
        <title>Paludisphaera mucosa sp. nov. a novel planctomycete from northern fen.</title>
        <authorList>
            <person name="Ivanova A."/>
        </authorList>
    </citation>
    <scope>NUCLEOTIDE SEQUENCE [LARGE SCALE GENOMIC DNA]</scope>
    <source>
        <strain evidence="2 3">Pla2</strain>
    </source>
</reference>
<dbReference type="SUPFAM" id="SSF51735">
    <property type="entry name" value="NAD(P)-binding Rossmann-fold domains"/>
    <property type="match status" value="1"/>
</dbReference>
<keyword evidence="3" id="KW-1185">Reference proteome</keyword>
<dbReference type="InterPro" id="IPR036291">
    <property type="entry name" value="NAD(P)-bd_dom_sf"/>
</dbReference>
<dbReference type="Pfam" id="PF05368">
    <property type="entry name" value="NmrA"/>
    <property type="match status" value="1"/>
</dbReference>
<evidence type="ECO:0000313" key="2">
    <source>
        <dbReference type="EMBL" id="MDG3002301.1"/>
    </source>
</evidence>
<dbReference type="InterPro" id="IPR051604">
    <property type="entry name" value="Ergot_Alk_Oxidoreductase"/>
</dbReference>
<dbReference type="PANTHER" id="PTHR43162:SF1">
    <property type="entry name" value="PRESTALK A DIFFERENTIATION PROTEIN A"/>
    <property type="match status" value="1"/>
</dbReference>
<gene>
    <name evidence="2" type="ORF">PZE19_00740</name>
</gene>
<name>A0ABT6F3Y9_9BACT</name>
<dbReference type="InterPro" id="IPR008030">
    <property type="entry name" value="NmrA-like"/>
</dbReference>
<protein>
    <submittedName>
        <fullName evidence="2">NmrA family NAD(P)-binding protein</fullName>
    </submittedName>
</protein>
<dbReference type="Proteomes" id="UP001216907">
    <property type="component" value="Unassembled WGS sequence"/>
</dbReference>
<feature type="domain" description="NmrA-like" evidence="1">
    <location>
        <begin position="5"/>
        <end position="237"/>
    </location>
</feature>